<name>A0A6G0U0R1_APHGL</name>
<dbReference type="EMBL" id="VYZN01000010">
    <property type="protein sequence ID" value="KAE9542523.1"/>
    <property type="molecule type" value="Genomic_DNA"/>
</dbReference>
<dbReference type="Proteomes" id="UP000475862">
    <property type="component" value="Unassembled WGS sequence"/>
</dbReference>
<keyword evidence="3" id="KW-0862">Zinc</keyword>
<evidence type="ECO:0000256" key="3">
    <source>
        <dbReference type="ARBA" id="ARBA00022833"/>
    </source>
</evidence>
<dbReference type="GO" id="GO:0008270">
    <property type="term" value="F:zinc ion binding"/>
    <property type="evidence" value="ECO:0007669"/>
    <property type="project" value="UniProtKB-KW"/>
</dbReference>
<evidence type="ECO:0000313" key="7">
    <source>
        <dbReference type="Proteomes" id="UP000475862"/>
    </source>
</evidence>
<dbReference type="GO" id="GO:0003677">
    <property type="term" value="F:DNA binding"/>
    <property type="evidence" value="ECO:0007669"/>
    <property type="project" value="InterPro"/>
</dbReference>
<reference evidence="6 7" key="1">
    <citation type="submission" date="2019-08" db="EMBL/GenBank/DDBJ databases">
        <title>The genome of the soybean aphid Biotype 1, its phylome, world population structure and adaptation to the North American continent.</title>
        <authorList>
            <person name="Giordano R."/>
            <person name="Donthu R.K."/>
            <person name="Hernandez A.G."/>
            <person name="Wright C.L."/>
            <person name="Zimin A.V."/>
        </authorList>
    </citation>
    <scope>NUCLEOTIDE SEQUENCE [LARGE SCALE GENOMIC DNA]</scope>
    <source>
        <tissue evidence="6">Whole aphids</tissue>
    </source>
</reference>
<organism evidence="6 7">
    <name type="scientific">Aphis glycines</name>
    <name type="common">Soybean aphid</name>
    <dbReference type="NCBI Taxonomy" id="307491"/>
    <lineage>
        <taxon>Eukaryota</taxon>
        <taxon>Metazoa</taxon>
        <taxon>Ecdysozoa</taxon>
        <taxon>Arthropoda</taxon>
        <taxon>Hexapoda</taxon>
        <taxon>Insecta</taxon>
        <taxon>Pterygota</taxon>
        <taxon>Neoptera</taxon>
        <taxon>Paraneoptera</taxon>
        <taxon>Hemiptera</taxon>
        <taxon>Sternorrhyncha</taxon>
        <taxon>Aphidomorpha</taxon>
        <taxon>Aphidoidea</taxon>
        <taxon>Aphididae</taxon>
        <taxon>Aphidini</taxon>
        <taxon>Aphis</taxon>
        <taxon>Aphis</taxon>
    </lineage>
</organism>
<dbReference type="InterPro" id="IPR036236">
    <property type="entry name" value="Znf_C2H2_sf"/>
</dbReference>
<dbReference type="SUPFAM" id="SSF57667">
    <property type="entry name" value="beta-beta-alpha zinc fingers"/>
    <property type="match status" value="1"/>
</dbReference>
<evidence type="ECO:0000256" key="2">
    <source>
        <dbReference type="ARBA" id="ARBA00022771"/>
    </source>
</evidence>
<gene>
    <name evidence="6" type="ORF">AGLY_003384</name>
</gene>
<dbReference type="OrthoDB" id="6618316at2759"/>
<evidence type="ECO:0000259" key="5">
    <source>
        <dbReference type="PROSITE" id="PS50808"/>
    </source>
</evidence>
<keyword evidence="1" id="KW-0479">Metal-binding</keyword>
<dbReference type="AlphaFoldDB" id="A0A6G0U0R1"/>
<dbReference type="SMART" id="SM00614">
    <property type="entry name" value="ZnF_BED"/>
    <property type="match status" value="1"/>
</dbReference>
<evidence type="ECO:0000256" key="4">
    <source>
        <dbReference type="PROSITE-ProRule" id="PRU00027"/>
    </source>
</evidence>
<dbReference type="Pfam" id="PF02892">
    <property type="entry name" value="zf-BED"/>
    <property type="match status" value="1"/>
</dbReference>
<evidence type="ECO:0000256" key="1">
    <source>
        <dbReference type="ARBA" id="ARBA00022723"/>
    </source>
</evidence>
<protein>
    <recommendedName>
        <fullName evidence="5">BED-type domain-containing protein</fullName>
    </recommendedName>
</protein>
<accession>A0A6G0U0R1</accession>
<keyword evidence="7" id="KW-1185">Reference proteome</keyword>
<evidence type="ECO:0000313" key="6">
    <source>
        <dbReference type="EMBL" id="KAE9542523.1"/>
    </source>
</evidence>
<proteinExistence type="predicted"/>
<feature type="domain" description="BED-type" evidence="5">
    <location>
        <begin position="1"/>
        <end position="45"/>
    </location>
</feature>
<keyword evidence="2 4" id="KW-0863">Zinc-finger</keyword>
<sequence>MNRSNVWKYFNRGETNETATCKICSQILKNMGSTSSLWYHYKSWHNTNNGIDAVQLTEESETEQISTSSDMSSSTSIPTVVIIRPIVKSLIEKHLKLEDTDSTLAMVFKETVCNELRRRFNIDFEEENGIAADIYSEYREVNIAQIASLLDPRYKNLQFESSDRIREIIKQKIHGLDMSTIFDSDNSLFKHVHVPNPAKIEVKQLTEEMKKVL</sequence>
<dbReference type="InterPro" id="IPR003656">
    <property type="entry name" value="Znf_BED"/>
</dbReference>
<dbReference type="PROSITE" id="PS50808">
    <property type="entry name" value="ZF_BED"/>
    <property type="match status" value="1"/>
</dbReference>
<comment type="caution">
    <text evidence="6">The sequence shown here is derived from an EMBL/GenBank/DDBJ whole genome shotgun (WGS) entry which is preliminary data.</text>
</comment>